<dbReference type="GO" id="GO:0016126">
    <property type="term" value="P:sterol biosynthetic process"/>
    <property type="evidence" value="ECO:0007669"/>
    <property type="project" value="TreeGrafter"/>
</dbReference>
<dbReference type="PANTHER" id="PTHR44068">
    <property type="entry name" value="ZGC:194242"/>
    <property type="match status" value="1"/>
</dbReference>
<evidence type="ECO:0000313" key="3">
    <source>
        <dbReference type="EMBL" id="QNM02032.1"/>
    </source>
</evidence>
<dbReference type="CDD" id="cd02440">
    <property type="entry name" value="AdoMet_MTases"/>
    <property type="match status" value="1"/>
</dbReference>
<organism evidence="3 4">
    <name type="scientific">Simiaoa sunii</name>
    <dbReference type="NCBI Taxonomy" id="2763672"/>
    <lineage>
        <taxon>Bacteria</taxon>
        <taxon>Bacillati</taxon>
        <taxon>Bacillota</taxon>
        <taxon>Clostridia</taxon>
        <taxon>Lachnospirales</taxon>
        <taxon>Lachnospiraceae</taxon>
        <taxon>Simiaoa</taxon>
    </lineage>
</organism>
<protein>
    <submittedName>
        <fullName evidence="3">Class I SAM-dependent methyltransferase</fullName>
    </submittedName>
</protein>
<dbReference type="InterPro" id="IPR029063">
    <property type="entry name" value="SAM-dependent_MTases_sf"/>
</dbReference>
<dbReference type="GO" id="GO:0032259">
    <property type="term" value="P:methylation"/>
    <property type="evidence" value="ECO:0007669"/>
    <property type="project" value="UniProtKB-KW"/>
</dbReference>
<dbReference type="Gene3D" id="3.40.50.150">
    <property type="entry name" value="Vaccinia Virus protein VP39"/>
    <property type="match status" value="1"/>
</dbReference>
<name>A0A7G9FU00_9FIRM</name>
<dbReference type="KEGG" id="ssun:H9Q77_13250"/>
<dbReference type="GO" id="GO:0003838">
    <property type="term" value="F:sterol 24-C-methyltransferase activity"/>
    <property type="evidence" value="ECO:0007669"/>
    <property type="project" value="TreeGrafter"/>
</dbReference>
<gene>
    <name evidence="3" type="ORF">H9Q77_13250</name>
</gene>
<dbReference type="Pfam" id="PF08241">
    <property type="entry name" value="Methyltransf_11"/>
    <property type="match status" value="1"/>
</dbReference>
<dbReference type="RefSeq" id="WP_249325845.1">
    <property type="nucleotide sequence ID" value="NZ_CP060633.1"/>
</dbReference>
<dbReference type="EMBL" id="CP060633">
    <property type="protein sequence ID" value="QNM02032.1"/>
    <property type="molecule type" value="Genomic_DNA"/>
</dbReference>
<dbReference type="InterPro" id="IPR050447">
    <property type="entry name" value="Erg6_SMT_methyltransf"/>
</dbReference>
<dbReference type="SUPFAM" id="SSF53335">
    <property type="entry name" value="S-adenosyl-L-methionine-dependent methyltransferases"/>
    <property type="match status" value="1"/>
</dbReference>
<reference evidence="3 4" key="1">
    <citation type="submission" date="2020-08" db="EMBL/GenBank/DDBJ databases">
        <authorList>
            <person name="Liu C."/>
            <person name="Sun Q."/>
        </authorList>
    </citation>
    <scope>NUCLEOTIDE SEQUENCE [LARGE SCALE GENOMIC DNA]</scope>
    <source>
        <strain evidence="3 4">NSJ-8</strain>
    </source>
</reference>
<keyword evidence="4" id="KW-1185">Reference proteome</keyword>
<dbReference type="Proteomes" id="UP000515981">
    <property type="component" value="Chromosome"/>
</dbReference>
<keyword evidence="1 3" id="KW-0808">Transferase</keyword>
<feature type="domain" description="Methyltransferase type 11" evidence="2">
    <location>
        <begin position="67"/>
        <end position="165"/>
    </location>
</feature>
<proteinExistence type="predicted"/>
<dbReference type="InterPro" id="IPR013216">
    <property type="entry name" value="Methyltransf_11"/>
</dbReference>
<accession>A0A7G9FU00</accession>
<evidence type="ECO:0000313" key="4">
    <source>
        <dbReference type="Proteomes" id="UP000515981"/>
    </source>
</evidence>
<evidence type="ECO:0000259" key="2">
    <source>
        <dbReference type="Pfam" id="PF08241"/>
    </source>
</evidence>
<dbReference type="PANTHER" id="PTHR44068:SF1">
    <property type="entry name" value="HYPOTHETICAL LOC100005854"/>
    <property type="match status" value="1"/>
</dbReference>
<dbReference type="AlphaFoldDB" id="A0A7G9FU00"/>
<evidence type="ECO:0000256" key="1">
    <source>
        <dbReference type="ARBA" id="ARBA00022679"/>
    </source>
</evidence>
<sequence length="226" mass="25714">MTEKTENNTINLTTNERAQQAITISGNPGKPVGEDGEKMLRRMNESHYAVTGWALEHWKIRENDRILDIGCGGGATLKRMSEEVRDGHLTGVDYSATSLELSGKTNAEALQQGKMDLVEASVEKLPFADNAFDKIITVESFYFWPDPAENLKEVYRVLKEQGTFLLVADIYQKEDLPEQVRENIQRFHLFNPTPEEFRELLENAGFEEVQIHLKDGEDWICAEGHK</sequence>
<keyword evidence="3" id="KW-0489">Methyltransferase</keyword>